<dbReference type="Pfam" id="PF08895">
    <property type="entry name" value="DUF1840"/>
    <property type="match status" value="1"/>
</dbReference>
<dbReference type="Proteomes" id="UP000643610">
    <property type="component" value="Unassembled WGS sequence"/>
</dbReference>
<keyword evidence="2" id="KW-1185">Reference proteome</keyword>
<dbReference type="RefSeq" id="WP_186891493.1">
    <property type="nucleotide sequence ID" value="NZ_JACOFU010000005.1"/>
</dbReference>
<gene>
    <name evidence="1" type="ORF">H8K33_13155</name>
</gene>
<evidence type="ECO:0000313" key="1">
    <source>
        <dbReference type="EMBL" id="MBC3832448.1"/>
    </source>
</evidence>
<protein>
    <submittedName>
        <fullName evidence="1">DUF1840 domain-containing protein</fullName>
    </submittedName>
</protein>
<name>A0ABR6XSV3_9BURK</name>
<evidence type="ECO:0000313" key="2">
    <source>
        <dbReference type="Proteomes" id="UP000643610"/>
    </source>
</evidence>
<sequence length="113" mass="12844">MLIIFKSKAAAEVIMYKEHIALVLDALSKDSHRGVITFAESANAIALIEKLIEEDKQIRKQQESLNDNADDESDLDEFEKKKRDTVTLSARLFPILDMLRAANKKQEDVLWGV</sequence>
<organism evidence="1 2">
    <name type="scientific">Undibacterium amnicola</name>
    <dbReference type="NCBI Taxonomy" id="1834038"/>
    <lineage>
        <taxon>Bacteria</taxon>
        <taxon>Pseudomonadati</taxon>
        <taxon>Pseudomonadota</taxon>
        <taxon>Betaproteobacteria</taxon>
        <taxon>Burkholderiales</taxon>
        <taxon>Oxalobacteraceae</taxon>
        <taxon>Undibacterium</taxon>
    </lineage>
</organism>
<reference evidence="1 2" key="1">
    <citation type="submission" date="2020-08" db="EMBL/GenBank/DDBJ databases">
        <title>Novel species isolated from subtropical streams in China.</title>
        <authorList>
            <person name="Lu H."/>
        </authorList>
    </citation>
    <scope>NUCLEOTIDE SEQUENCE [LARGE SCALE GENOMIC DNA]</scope>
    <source>
        <strain evidence="1 2">KCTC 52442</strain>
    </source>
</reference>
<accession>A0ABR6XSV3</accession>
<dbReference type="InterPro" id="IPR014991">
    <property type="entry name" value="DUF1840"/>
</dbReference>
<proteinExistence type="predicted"/>
<dbReference type="EMBL" id="JACOFU010000005">
    <property type="protein sequence ID" value="MBC3832448.1"/>
    <property type="molecule type" value="Genomic_DNA"/>
</dbReference>
<comment type="caution">
    <text evidence="1">The sequence shown here is derived from an EMBL/GenBank/DDBJ whole genome shotgun (WGS) entry which is preliminary data.</text>
</comment>